<gene>
    <name evidence="4" type="ORF">LMG29542_08212</name>
</gene>
<evidence type="ECO:0000256" key="2">
    <source>
        <dbReference type="ARBA" id="ARBA00023163"/>
    </source>
</evidence>
<feature type="domain" description="HTH araC/xylS-type" evidence="3">
    <location>
        <begin position="51"/>
        <end position="113"/>
    </location>
</feature>
<keyword evidence="2" id="KW-0804">Transcription</keyword>
<sequence>MKGICFSMRQGSGAVRARRARMSSLLTKFVPNPLIDIVRRNEANNVSEKIQSAARWLEANGHRRMGLAGLTEAARMAQMSERNFLRRFKAELGVIPSDYLLYVRLDMSCQVLA</sequence>
<dbReference type="Gene3D" id="1.10.10.60">
    <property type="entry name" value="Homeodomain-like"/>
    <property type="match status" value="1"/>
</dbReference>
<dbReference type="PROSITE" id="PS01124">
    <property type="entry name" value="HTH_ARAC_FAMILY_2"/>
    <property type="match status" value="1"/>
</dbReference>
<evidence type="ECO:0000313" key="4">
    <source>
        <dbReference type="EMBL" id="CAB3774830.1"/>
    </source>
</evidence>
<dbReference type="GO" id="GO:0003700">
    <property type="term" value="F:DNA-binding transcription factor activity"/>
    <property type="evidence" value="ECO:0007669"/>
    <property type="project" value="InterPro"/>
</dbReference>
<organism evidence="4 5">
    <name type="scientific">Paraburkholderia humisilvae</name>
    <dbReference type="NCBI Taxonomy" id="627669"/>
    <lineage>
        <taxon>Bacteria</taxon>
        <taxon>Pseudomonadati</taxon>
        <taxon>Pseudomonadota</taxon>
        <taxon>Betaproteobacteria</taxon>
        <taxon>Burkholderiales</taxon>
        <taxon>Burkholderiaceae</taxon>
        <taxon>Paraburkholderia</taxon>
    </lineage>
</organism>
<name>A0A6J5F7G2_9BURK</name>
<accession>A0A6J5F7G2</accession>
<dbReference type="Proteomes" id="UP000494363">
    <property type="component" value="Unassembled WGS sequence"/>
</dbReference>
<dbReference type="InterPro" id="IPR018060">
    <property type="entry name" value="HTH_AraC"/>
</dbReference>
<dbReference type="SUPFAM" id="SSF46689">
    <property type="entry name" value="Homeodomain-like"/>
    <property type="match status" value="1"/>
</dbReference>
<reference evidence="4 5" key="1">
    <citation type="submission" date="2020-04" db="EMBL/GenBank/DDBJ databases">
        <authorList>
            <person name="De Canck E."/>
        </authorList>
    </citation>
    <scope>NUCLEOTIDE SEQUENCE [LARGE SCALE GENOMIC DNA]</scope>
    <source>
        <strain evidence="4 5">LMG 29542</strain>
    </source>
</reference>
<dbReference type="GO" id="GO:0043565">
    <property type="term" value="F:sequence-specific DNA binding"/>
    <property type="evidence" value="ECO:0007669"/>
    <property type="project" value="InterPro"/>
</dbReference>
<dbReference type="AlphaFoldDB" id="A0A6J5F7G2"/>
<evidence type="ECO:0000313" key="5">
    <source>
        <dbReference type="Proteomes" id="UP000494363"/>
    </source>
</evidence>
<evidence type="ECO:0000256" key="1">
    <source>
        <dbReference type="ARBA" id="ARBA00023015"/>
    </source>
</evidence>
<proteinExistence type="predicted"/>
<dbReference type="InterPro" id="IPR009057">
    <property type="entry name" value="Homeodomain-like_sf"/>
</dbReference>
<protein>
    <recommendedName>
        <fullName evidence="3">HTH araC/xylS-type domain-containing protein</fullName>
    </recommendedName>
</protein>
<evidence type="ECO:0000259" key="3">
    <source>
        <dbReference type="PROSITE" id="PS01124"/>
    </source>
</evidence>
<keyword evidence="1" id="KW-0805">Transcription regulation</keyword>
<keyword evidence="5" id="KW-1185">Reference proteome</keyword>
<dbReference type="EMBL" id="CADIKH010000181">
    <property type="protein sequence ID" value="CAB3774830.1"/>
    <property type="molecule type" value="Genomic_DNA"/>
</dbReference>